<evidence type="ECO:0000259" key="2">
    <source>
        <dbReference type="Pfam" id="PF01583"/>
    </source>
</evidence>
<evidence type="ECO:0000256" key="1">
    <source>
        <dbReference type="ARBA" id="ARBA00022679"/>
    </source>
</evidence>
<dbReference type="Proteomes" id="UP000663814">
    <property type="component" value="Unassembled WGS sequence"/>
</dbReference>
<dbReference type="PANTHER" id="PTHR42700">
    <property type="entry name" value="SULFATE ADENYLYLTRANSFERASE"/>
    <property type="match status" value="1"/>
</dbReference>
<feature type="domain" description="APS kinase" evidence="2">
    <location>
        <begin position="2"/>
        <end position="148"/>
    </location>
</feature>
<dbReference type="SUPFAM" id="SSF52540">
    <property type="entry name" value="P-loop containing nucleoside triphosphate hydrolases"/>
    <property type="match status" value="1"/>
</dbReference>
<dbReference type="EMBL" id="JAERPS020000001">
    <property type="protein sequence ID" value="MBZ9610319.1"/>
    <property type="molecule type" value="Genomic_DNA"/>
</dbReference>
<keyword evidence="3" id="KW-0418">Kinase</keyword>
<protein>
    <submittedName>
        <fullName evidence="3">Adenylyl-sulfate kinase</fullName>
        <ecNumber evidence="3">2.7.1.25</ecNumber>
    </submittedName>
</protein>
<name>A0ABS7X557_9GAMM</name>
<dbReference type="Gene3D" id="3.40.50.300">
    <property type="entry name" value="P-loop containing nucleotide triphosphate hydrolases"/>
    <property type="match status" value="1"/>
</dbReference>
<dbReference type="RefSeq" id="WP_205310143.1">
    <property type="nucleotide sequence ID" value="NZ_JAERPS020000001.1"/>
</dbReference>
<dbReference type="Pfam" id="PF01583">
    <property type="entry name" value="APS_kinase"/>
    <property type="match status" value="1"/>
</dbReference>
<gene>
    <name evidence="3" type="ORF">I4W93_001795</name>
</gene>
<dbReference type="PANTHER" id="PTHR42700:SF1">
    <property type="entry name" value="SULFATE ADENYLYLTRANSFERASE"/>
    <property type="match status" value="1"/>
</dbReference>
<dbReference type="GO" id="GO:0004020">
    <property type="term" value="F:adenylylsulfate kinase activity"/>
    <property type="evidence" value="ECO:0007669"/>
    <property type="project" value="UniProtKB-EC"/>
</dbReference>
<evidence type="ECO:0000313" key="3">
    <source>
        <dbReference type="EMBL" id="MBZ9610319.1"/>
    </source>
</evidence>
<dbReference type="InterPro" id="IPR027417">
    <property type="entry name" value="P-loop_NTPase"/>
</dbReference>
<dbReference type="EC" id="2.7.1.25" evidence="3"/>
<dbReference type="InterPro" id="IPR059117">
    <property type="entry name" value="APS_kinase_dom"/>
</dbReference>
<sequence length="172" mass="19532">MITWLIGLSGSGKTTVGRCLFNSLKDLKPNSVFIDGDEIREVFKHNRGSAPYTIEGRRQNAERIQALCKWLDNQGINVVCCILSIFEESREWNRENYSDYFEVFVDTPMEVLKTRREMYVRAERGETDNVVGMDIPFPPPKAPNLVIDGSGNGNNPQQSASLIVSYIKERLV</sequence>
<evidence type="ECO:0000313" key="4">
    <source>
        <dbReference type="Proteomes" id="UP000663814"/>
    </source>
</evidence>
<accession>A0ABS7X557</accession>
<reference evidence="3 4" key="1">
    <citation type="submission" date="2021-08" db="EMBL/GenBank/DDBJ databases">
        <title>Rheinheimera aquimaris sp. nov., isolated from seawater of the East Sea in Korea.</title>
        <authorList>
            <person name="Kim K.H."/>
            <person name="Wenting R."/>
            <person name="Kim K.R."/>
            <person name="Jeon C.O."/>
        </authorList>
    </citation>
    <scope>NUCLEOTIDE SEQUENCE [LARGE SCALE GENOMIC DNA]</scope>
    <source>
        <strain evidence="3 4">MA-13</strain>
    </source>
</reference>
<dbReference type="InterPro" id="IPR050512">
    <property type="entry name" value="Sulf_AdTrans/APS_kinase"/>
</dbReference>
<organism evidence="3 4">
    <name type="scientific">Rheinheimera maricola</name>
    <dbReference type="NCBI Taxonomy" id="2793282"/>
    <lineage>
        <taxon>Bacteria</taxon>
        <taxon>Pseudomonadati</taxon>
        <taxon>Pseudomonadota</taxon>
        <taxon>Gammaproteobacteria</taxon>
        <taxon>Chromatiales</taxon>
        <taxon>Chromatiaceae</taxon>
        <taxon>Rheinheimera</taxon>
    </lineage>
</organism>
<keyword evidence="4" id="KW-1185">Reference proteome</keyword>
<comment type="caution">
    <text evidence="3">The sequence shown here is derived from an EMBL/GenBank/DDBJ whole genome shotgun (WGS) entry which is preliminary data.</text>
</comment>
<dbReference type="NCBIfam" id="NF004041">
    <property type="entry name" value="PRK05541.1"/>
    <property type="match status" value="1"/>
</dbReference>
<proteinExistence type="predicted"/>
<keyword evidence="1 3" id="KW-0808">Transferase</keyword>